<comment type="caution">
    <text evidence="1">The sequence shown here is derived from an EMBL/GenBank/DDBJ whole genome shotgun (WGS) entry which is preliminary data.</text>
</comment>
<reference evidence="1" key="1">
    <citation type="submission" date="2022-04" db="EMBL/GenBank/DDBJ databases">
        <title>Jade perch genome.</title>
        <authorList>
            <person name="Chao B."/>
        </authorList>
    </citation>
    <scope>NUCLEOTIDE SEQUENCE</scope>
    <source>
        <strain evidence="1">CB-2022</strain>
    </source>
</reference>
<dbReference type="EMBL" id="CM041544">
    <property type="protein sequence ID" value="KAI3363036.1"/>
    <property type="molecule type" value="Genomic_DNA"/>
</dbReference>
<evidence type="ECO:0000313" key="2">
    <source>
        <dbReference type="Proteomes" id="UP000831701"/>
    </source>
</evidence>
<organism evidence="1 2">
    <name type="scientific">Scortum barcoo</name>
    <name type="common">barcoo grunter</name>
    <dbReference type="NCBI Taxonomy" id="214431"/>
    <lineage>
        <taxon>Eukaryota</taxon>
        <taxon>Metazoa</taxon>
        <taxon>Chordata</taxon>
        <taxon>Craniata</taxon>
        <taxon>Vertebrata</taxon>
        <taxon>Euteleostomi</taxon>
        <taxon>Actinopterygii</taxon>
        <taxon>Neopterygii</taxon>
        <taxon>Teleostei</taxon>
        <taxon>Neoteleostei</taxon>
        <taxon>Acanthomorphata</taxon>
        <taxon>Eupercaria</taxon>
        <taxon>Centrarchiformes</taxon>
        <taxon>Terapontoidei</taxon>
        <taxon>Terapontidae</taxon>
        <taxon>Scortum</taxon>
    </lineage>
</organism>
<evidence type="ECO:0000313" key="1">
    <source>
        <dbReference type="EMBL" id="KAI3363036.1"/>
    </source>
</evidence>
<accession>A0ACB8W5N1</accession>
<gene>
    <name evidence="1" type="ORF">L3Q82_011702</name>
</gene>
<dbReference type="Proteomes" id="UP000831701">
    <property type="component" value="Chromosome 14"/>
</dbReference>
<feature type="non-terminal residue" evidence="1">
    <location>
        <position position="660"/>
    </location>
</feature>
<proteinExistence type="predicted"/>
<protein>
    <submittedName>
        <fullName evidence="1">Uncharacterized protein</fullName>
    </submittedName>
</protein>
<sequence>MFDTPIYERALQTCWHMGSYKSQIALVSELLRLQQKNQLPSEVTAEDMTQFLVEESKRTLRVQLWEFGLEDYDTEVRPLLKLVWEVNTSMKMRDVEFEARRLLTSPDDAPPQFKHPKILSKAQMYAGNLTEQQQEARGPKQLSPREVVIEVVPKVLQGFWLPPPNTSFNMPSKQLCKMAVGVTKAVEDRVSTALSAILCQVPFSRSIRDNLVLSIQEKIRQSDTTDVLVKKLNCFATEVLNTIADVAAGEICALFKPQTHTAVSSIQPADMVDDAEVKTSPAEDVDEQPGLEEDTELITEPPANTGFSETTEQPTHCLKLKSVVTPASPLPVSPPAEVIPSVLDTKNETKEPIRDPDSAVVSTLPPPVSPPAEVIPSVLDTEHRGEEPTRDPDSAAVPSPPTPVAPPAEVTSSVLDAKNEIKEPTRDPDSVVVSTPPARMSPPAVVILSVLDLEHRGEEPTRDPDSPVAKTLPPPAEVTSSVLDAKNETEEPTRDPDSAAVSAPPTTVTPPAEVTSSVLDAKNETKEPTRDPDSVVVSTPPPPVSPPAEVTSSVLDAKNETEEPTRDPDSAVATTPPPPLTPADEPPVISEVQDELIITEQPFRVDESFCTATGRTLYSPVDLSQKDKKEWIQALLQVATEKHLLLLLASKRNRDGMKST</sequence>
<keyword evidence="2" id="KW-1185">Reference proteome</keyword>
<name>A0ACB8W5N1_9TELE</name>